<dbReference type="AlphaFoldDB" id="A0A5D4R8W2"/>
<dbReference type="Proteomes" id="UP000322139">
    <property type="component" value="Unassembled WGS sequence"/>
</dbReference>
<evidence type="ECO:0000313" key="3">
    <source>
        <dbReference type="EMBL" id="TYS47815.1"/>
    </source>
</evidence>
<evidence type="ECO:0000313" key="4">
    <source>
        <dbReference type="Proteomes" id="UP000322139"/>
    </source>
</evidence>
<sequence length="159" mass="18170">MKKSKLLYPIAAALLMLPLAACGNDENEVQDPPPSAPSQEDDLNTDNKQPVEDFSRINFTDFELDAEYPDMKSYEVDYEYDRNNTMEAEIKDGLNDEELNGDEALDKLLEAFKQFTFDEESSEDEVLIQVIQGLDLNEDYENIEVEVTFTDGTEKTYSK</sequence>
<dbReference type="InterPro" id="IPR025623">
    <property type="entry name" value="YusW"/>
</dbReference>
<evidence type="ECO:0008006" key="5">
    <source>
        <dbReference type="Google" id="ProtNLM"/>
    </source>
</evidence>
<feature type="signal peptide" evidence="2">
    <location>
        <begin position="1"/>
        <end position="21"/>
    </location>
</feature>
<dbReference type="RefSeq" id="WP_148975143.1">
    <property type="nucleotide sequence ID" value="NZ_JBNIKU010000008.1"/>
</dbReference>
<keyword evidence="2" id="KW-0732">Signal</keyword>
<feature type="region of interest" description="Disordered" evidence="1">
    <location>
        <begin position="24"/>
        <end position="54"/>
    </location>
</feature>
<dbReference type="Pfam" id="PF14039">
    <property type="entry name" value="YusW"/>
    <property type="match status" value="1"/>
</dbReference>
<gene>
    <name evidence="3" type="ORF">FZD51_12860</name>
</gene>
<comment type="caution">
    <text evidence="3">The sequence shown here is derived from an EMBL/GenBank/DDBJ whole genome shotgun (WGS) entry which is preliminary data.</text>
</comment>
<reference evidence="3 4" key="1">
    <citation type="submission" date="2019-08" db="EMBL/GenBank/DDBJ databases">
        <title>Bacillus genomes from the desert of Cuatro Cienegas, Coahuila.</title>
        <authorList>
            <person name="Olmedo-Alvarez G."/>
        </authorList>
    </citation>
    <scope>NUCLEOTIDE SEQUENCE [LARGE SCALE GENOMIC DNA]</scope>
    <source>
        <strain evidence="3 4">CH446_14T</strain>
    </source>
</reference>
<dbReference type="EMBL" id="VTER01000006">
    <property type="protein sequence ID" value="TYS47815.1"/>
    <property type="molecule type" value="Genomic_DNA"/>
</dbReference>
<proteinExistence type="predicted"/>
<name>A0A5D4R8W2_9BACI</name>
<evidence type="ECO:0000256" key="2">
    <source>
        <dbReference type="SAM" id="SignalP"/>
    </source>
</evidence>
<protein>
    <recommendedName>
        <fullName evidence="5">YusW-like protein</fullName>
    </recommendedName>
</protein>
<accession>A0A5D4R8W2</accession>
<organism evidence="3 4">
    <name type="scientific">Bacillus infantis</name>
    <dbReference type="NCBI Taxonomy" id="324767"/>
    <lineage>
        <taxon>Bacteria</taxon>
        <taxon>Bacillati</taxon>
        <taxon>Bacillota</taxon>
        <taxon>Bacilli</taxon>
        <taxon>Bacillales</taxon>
        <taxon>Bacillaceae</taxon>
        <taxon>Bacillus</taxon>
    </lineage>
</organism>
<evidence type="ECO:0000256" key="1">
    <source>
        <dbReference type="SAM" id="MobiDB-lite"/>
    </source>
</evidence>
<feature type="chain" id="PRO_5039717627" description="YusW-like protein" evidence="2">
    <location>
        <begin position="22"/>
        <end position="159"/>
    </location>
</feature>